<comment type="subcellular location">
    <subcellularLocation>
        <location evidence="1 13">Mitochondrion inner membrane</location>
        <topology evidence="1 13">Single-pass membrane protein</topology>
    </subcellularLocation>
</comment>
<evidence type="ECO:0000256" key="12">
    <source>
        <dbReference type="ARBA" id="ARBA00047105"/>
    </source>
</evidence>
<evidence type="ECO:0000256" key="14">
    <source>
        <dbReference type="SAM" id="MobiDB-lite"/>
    </source>
</evidence>
<dbReference type="Pfam" id="PF02939">
    <property type="entry name" value="UcrQ"/>
    <property type="match status" value="1"/>
</dbReference>
<evidence type="ECO:0000256" key="1">
    <source>
        <dbReference type="ARBA" id="ARBA00004434"/>
    </source>
</evidence>
<organism evidence="15 16">
    <name type="scientific">Zonotrichia albicollis</name>
    <name type="common">White-throated sparrow</name>
    <name type="synonym">Fringilla albicollis</name>
    <dbReference type="NCBI Taxonomy" id="44394"/>
    <lineage>
        <taxon>Eukaryota</taxon>
        <taxon>Metazoa</taxon>
        <taxon>Chordata</taxon>
        <taxon>Craniata</taxon>
        <taxon>Vertebrata</taxon>
        <taxon>Euteleostomi</taxon>
        <taxon>Archelosauria</taxon>
        <taxon>Archosauria</taxon>
        <taxon>Dinosauria</taxon>
        <taxon>Saurischia</taxon>
        <taxon>Theropoda</taxon>
        <taxon>Coelurosauria</taxon>
        <taxon>Aves</taxon>
        <taxon>Neognathae</taxon>
        <taxon>Neoaves</taxon>
        <taxon>Telluraves</taxon>
        <taxon>Australaves</taxon>
        <taxon>Passeriformes</taxon>
        <taxon>Passerellidae</taxon>
        <taxon>Zonotrichia</taxon>
    </lineage>
</organism>
<dbReference type="SUPFAM" id="SSF81508">
    <property type="entry name" value="Ubiquinone-binding protein QP-C of cytochrome bc1 complex (Ubiquinol-cytochrome c reductase)"/>
    <property type="match status" value="1"/>
</dbReference>
<dbReference type="GO" id="GO:0006122">
    <property type="term" value="P:mitochondrial electron transport, ubiquinol to cytochrome c"/>
    <property type="evidence" value="ECO:0007669"/>
    <property type="project" value="UniProtKB-UniRule"/>
</dbReference>
<comment type="subunit">
    <text evidence="12 13">Component of the ubiquinol-cytochrome c oxidoreductase (cytochrome b-c1 complex, complex III, CIII), a multisubunit enzyme composed of 11 subunits. The complex is composed of 3 respiratory subunits cytochrome b, cytochrome c1 and Rieske protein UQCRFS1, 2 core protein subunits UQCRC1/QCR1 and UQCRC2/QCR2, and 6 low-molecular weight protein subunits UQCRH/QCR6, UQCRB/QCR7, UQCRQ/QCR8, UQCR10/QCR9, UQCR11/QCR10 and subunit 9, the cleavage product of Rieske protein UQCRFS1. The complex exists as an obligatory dimer and forms supercomplexes (SCs) in the inner mitochondrial membrane with NADH-ubiquinone oxidoreductase (complex I, CI) and cytochrome c oxidase (complex IV, CIV), resulting in different assemblies (supercomplex SCI(1)III(2)IV(1) and megacomplex MCI(2)III(2)IV(2)). Interacts with UQCC6.</text>
</comment>
<dbReference type="FunFam" id="1.20.5.210:FF:000001">
    <property type="entry name" value="Cytochrome b-c1 complex subunit 8"/>
    <property type="match status" value="1"/>
</dbReference>
<dbReference type="InterPro" id="IPR036642">
    <property type="entry name" value="Cyt_bc1_su8_sf"/>
</dbReference>
<evidence type="ECO:0000313" key="16">
    <source>
        <dbReference type="Proteomes" id="UP000694413"/>
    </source>
</evidence>
<sequence length="139" mass="15996">MGKHFGNLARVRHVISYSLSPFEQQAFPNALSHGVPNVARRFASQVLKVVPPLALGYLIYSWGTQEFERLKRKNPADYDCLPWPSRILQSCSSRQTWSCQAQPRGGSSKFPAQRCQPQQLPWTRAPSSQQQQRWISRWN</sequence>
<evidence type="ECO:0000256" key="6">
    <source>
        <dbReference type="ARBA" id="ARBA00022692"/>
    </source>
</evidence>
<dbReference type="Ensembl" id="ENSZALT00000023114.1">
    <property type="protein sequence ID" value="ENSZALP00000017350.1"/>
    <property type="gene ID" value="ENSZALG00000014028.1"/>
</dbReference>
<accession>A0A8D2N933</accession>
<dbReference type="InterPro" id="IPR004205">
    <property type="entry name" value="Cyt_bc1_su8"/>
</dbReference>
<evidence type="ECO:0000256" key="3">
    <source>
        <dbReference type="ARBA" id="ARBA00016324"/>
    </source>
</evidence>
<name>A0A8D2N933_ZONAL</name>
<keyword evidence="9" id="KW-1133">Transmembrane helix</keyword>
<dbReference type="PANTHER" id="PTHR12119:SF2">
    <property type="entry name" value="CYTOCHROME B-C1 COMPLEX SUBUNIT 8"/>
    <property type="match status" value="1"/>
</dbReference>
<evidence type="ECO:0000256" key="7">
    <source>
        <dbReference type="ARBA" id="ARBA00022792"/>
    </source>
</evidence>
<keyword evidence="8 13" id="KW-0249">Electron transport</keyword>
<evidence type="ECO:0000256" key="10">
    <source>
        <dbReference type="ARBA" id="ARBA00023128"/>
    </source>
</evidence>
<proteinExistence type="inferred from homology"/>
<keyword evidence="4 13" id="KW-0813">Transport</keyword>
<comment type="similarity">
    <text evidence="2 13">Belongs to the UQCRQ/QCR8 family.</text>
</comment>
<evidence type="ECO:0000256" key="5">
    <source>
        <dbReference type="ARBA" id="ARBA00022660"/>
    </source>
</evidence>
<evidence type="ECO:0000256" key="11">
    <source>
        <dbReference type="ARBA" id="ARBA00023136"/>
    </source>
</evidence>
<reference evidence="15" key="1">
    <citation type="submission" date="2025-08" db="UniProtKB">
        <authorList>
            <consortium name="Ensembl"/>
        </authorList>
    </citation>
    <scope>IDENTIFICATION</scope>
</reference>
<dbReference type="Gene3D" id="1.20.5.210">
    <property type="entry name" value="Cytochrome b-c1 complex subunit 8"/>
    <property type="match status" value="1"/>
</dbReference>
<keyword evidence="5 13" id="KW-0679">Respiratory chain</keyword>
<keyword evidence="6" id="KW-0812">Transmembrane</keyword>
<protein>
    <recommendedName>
        <fullName evidence="3 13">Cytochrome b-c1 complex subunit 8</fullName>
    </recommendedName>
    <alternativeName>
        <fullName evidence="13">Complex III subunit 8</fullName>
    </alternativeName>
</protein>
<dbReference type="PANTHER" id="PTHR12119">
    <property type="entry name" value="UBIQUINOL-CYTOCHROME C REDUCTASE COMPLEX UBIQUINONE-BINDING PROTEIN QP-C"/>
    <property type="match status" value="1"/>
</dbReference>
<keyword evidence="7 13" id="KW-0999">Mitochondrion inner membrane</keyword>
<keyword evidence="10 13" id="KW-0496">Mitochondrion</keyword>
<keyword evidence="16" id="KW-1185">Reference proteome</keyword>
<keyword evidence="11" id="KW-0472">Membrane</keyword>
<evidence type="ECO:0000313" key="15">
    <source>
        <dbReference type="Ensembl" id="ENSZALP00000017350.1"/>
    </source>
</evidence>
<dbReference type="AlphaFoldDB" id="A0A8D2N933"/>
<evidence type="ECO:0000256" key="9">
    <source>
        <dbReference type="ARBA" id="ARBA00022989"/>
    </source>
</evidence>
<comment type="function">
    <text evidence="13">Component of the ubiquinol-cytochrome c oxidoreductase, a multisubunit transmembrane complex that is part of the mitochondrial electron transport chain which drives oxidative phosphorylation. The complex plays an important role in the uptake of multiple carbon sources present in different host niches.</text>
</comment>
<reference evidence="15" key="2">
    <citation type="submission" date="2025-09" db="UniProtKB">
        <authorList>
            <consortium name="Ensembl"/>
        </authorList>
    </citation>
    <scope>IDENTIFICATION</scope>
</reference>
<evidence type="ECO:0000256" key="4">
    <source>
        <dbReference type="ARBA" id="ARBA00022448"/>
    </source>
</evidence>
<dbReference type="GO" id="GO:0005743">
    <property type="term" value="C:mitochondrial inner membrane"/>
    <property type="evidence" value="ECO:0007669"/>
    <property type="project" value="UniProtKB-SubCell"/>
</dbReference>
<evidence type="ECO:0000256" key="2">
    <source>
        <dbReference type="ARBA" id="ARBA00007668"/>
    </source>
</evidence>
<evidence type="ECO:0000256" key="13">
    <source>
        <dbReference type="RuleBase" id="RU368118"/>
    </source>
</evidence>
<evidence type="ECO:0000256" key="8">
    <source>
        <dbReference type="ARBA" id="ARBA00022982"/>
    </source>
</evidence>
<dbReference type="Proteomes" id="UP000694413">
    <property type="component" value="Unassembled WGS sequence"/>
</dbReference>
<feature type="region of interest" description="Disordered" evidence="14">
    <location>
        <begin position="101"/>
        <end position="139"/>
    </location>
</feature>
<gene>
    <name evidence="15" type="primary">LOC102065004</name>
</gene>
<dbReference type="GO" id="GO:0045275">
    <property type="term" value="C:respiratory chain complex III"/>
    <property type="evidence" value="ECO:0007669"/>
    <property type="project" value="UniProtKB-UniRule"/>
</dbReference>